<feature type="compositionally biased region" description="Polar residues" evidence="1">
    <location>
        <begin position="49"/>
        <end position="59"/>
    </location>
</feature>
<dbReference type="Proteomes" id="UP001159427">
    <property type="component" value="Unassembled WGS sequence"/>
</dbReference>
<keyword evidence="3" id="KW-1185">Reference proteome</keyword>
<evidence type="ECO:0000313" key="2">
    <source>
        <dbReference type="EMBL" id="CAH3014663.1"/>
    </source>
</evidence>
<feature type="compositionally biased region" description="Polar residues" evidence="1">
    <location>
        <begin position="70"/>
        <end position="88"/>
    </location>
</feature>
<gene>
    <name evidence="2" type="ORF">PEVE_00003342</name>
</gene>
<comment type="caution">
    <text evidence="2">The sequence shown here is derived from an EMBL/GenBank/DDBJ whole genome shotgun (WGS) entry which is preliminary data.</text>
</comment>
<evidence type="ECO:0000313" key="3">
    <source>
        <dbReference type="Proteomes" id="UP001159427"/>
    </source>
</evidence>
<evidence type="ECO:0000256" key="1">
    <source>
        <dbReference type="SAM" id="MobiDB-lite"/>
    </source>
</evidence>
<dbReference type="InterPro" id="IPR036397">
    <property type="entry name" value="RNaseH_sf"/>
</dbReference>
<feature type="region of interest" description="Disordered" evidence="1">
    <location>
        <begin position="49"/>
        <end position="88"/>
    </location>
</feature>
<sequence>MTQANPLSGPWQNCAADILGPLPSGENLLVIVDYYSRYFEVVILRSTTSTKYQENGTSESESESVAPLQPTASPISMQQTVNPSSAML</sequence>
<reference evidence="2 3" key="1">
    <citation type="submission" date="2022-05" db="EMBL/GenBank/DDBJ databases">
        <authorList>
            <consortium name="Genoscope - CEA"/>
            <person name="William W."/>
        </authorList>
    </citation>
    <scope>NUCLEOTIDE SEQUENCE [LARGE SCALE GENOMIC DNA]</scope>
</reference>
<proteinExistence type="predicted"/>
<organism evidence="2 3">
    <name type="scientific">Porites evermanni</name>
    <dbReference type="NCBI Taxonomy" id="104178"/>
    <lineage>
        <taxon>Eukaryota</taxon>
        <taxon>Metazoa</taxon>
        <taxon>Cnidaria</taxon>
        <taxon>Anthozoa</taxon>
        <taxon>Hexacorallia</taxon>
        <taxon>Scleractinia</taxon>
        <taxon>Fungiina</taxon>
        <taxon>Poritidae</taxon>
        <taxon>Porites</taxon>
    </lineage>
</organism>
<dbReference type="Gene3D" id="3.30.420.10">
    <property type="entry name" value="Ribonuclease H-like superfamily/Ribonuclease H"/>
    <property type="match status" value="1"/>
</dbReference>
<protein>
    <submittedName>
        <fullName evidence="2">Uncharacterized protein</fullName>
    </submittedName>
</protein>
<name>A0ABN8LCK7_9CNID</name>
<dbReference type="EMBL" id="CALNXI010000012">
    <property type="protein sequence ID" value="CAH3014663.1"/>
    <property type="molecule type" value="Genomic_DNA"/>
</dbReference>
<accession>A0ABN8LCK7</accession>